<reference evidence="9" key="1">
    <citation type="submission" date="2017-04" db="EMBL/GenBank/DDBJ databases">
        <title>Function of individual gut microbiota members based on whole genome sequencing of pure cultures obtained from chicken caecum.</title>
        <authorList>
            <person name="Medvecky M."/>
            <person name="Cejkova D."/>
            <person name="Polansky O."/>
            <person name="Karasova D."/>
            <person name="Kubasova T."/>
            <person name="Cizek A."/>
            <person name="Rychlik I."/>
        </authorList>
    </citation>
    <scope>NUCLEOTIDE SEQUENCE [LARGE SCALE GENOMIC DNA]</scope>
    <source>
        <strain evidence="9">An5</strain>
    </source>
</reference>
<keyword evidence="5 6" id="KW-0472">Membrane</keyword>
<dbReference type="SUPFAM" id="SSF103473">
    <property type="entry name" value="MFS general substrate transporter"/>
    <property type="match status" value="1"/>
</dbReference>
<evidence type="ECO:0000256" key="2">
    <source>
        <dbReference type="ARBA" id="ARBA00022475"/>
    </source>
</evidence>
<sequence length="403" mass="42615">MSRAQLSASDWRLIGIESLQWCANNAVYFLGLIGIATYDLGGGALLVAGITLVRNLATSIGNMGAGAAIDHWGPRRVTLFTLAFTIIASTIVGLVPTTAGVLLAAAVFLGISGGCINTCTHAFPGYLEPDSMKRQRLNGLMMFYSNIAYTLGPIAGGLLVAVFPTRSVYLFMAALMAVALVLAWRCNEVRQPARDTAERQGALARIGAGARLTFTSIGLCVIFFSGFFGNFAFGAFDSLESLFYRDVLHVDIVWLGLLSSVVGVTSSIGSYVLTRVPAGFANVRALLASLLLVGIGSMVYVGTDILAVAILGQAINGLAWGFLEPLQMSLVQERAPLEHLGSVMGFVRFGLMSAGVLPVLAAPAMADAFGVQAVLFGSSCFIAAVGLLSLVWWMRLERRRGTV</sequence>
<keyword evidence="3 6" id="KW-0812">Transmembrane</keyword>
<dbReference type="PANTHER" id="PTHR23513">
    <property type="entry name" value="INTEGRAL MEMBRANE EFFLUX PROTEIN-RELATED"/>
    <property type="match status" value="1"/>
</dbReference>
<evidence type="ECO:0000256" key="6">
    <source>
        <dbReference type="SAM" id="Phobius"/>
    </source>
</evidence>
<feature type="transmembrane region" description="Helical" evidence="6">
    <location>
        <begin position="343"/>
        <end position="365"/>
    </location>
</feature>
<feature type="transmembrane region" description="Helical" evidence="6">
    <location>
        <begin position="101"/>
        <end position="123"/>
    </location>
</feature>
<name>A0A1Y3XJA9_9ACTN</name>
<dbReference type="Proteomes" id="UP000195781">
    <property type="component" value="Unassembled WGS sequence"/>
</dbReference>
<evidence type="ECO:0000256" key="5">
    <source>
        <dbReference type="ARBA" id="ARBA00023136"/>
    </source>
</evidence>
<feature type="transmembrane region" description="Helical" evidence="6">
    <location>
        <begin position="143"/>
        <end position="163"/>
    </location>
</feature>
<evidence type="ECO:0000256" key="4">
    <source>
        <dbReference type="ARBA" id="ARBA00022989"/>
    </source>
</evidence>
<dbReference type="EMBL" id="NFIE01000024">
    <property type="protein sequence ID" value="OUN85636.1"/>
    <property type="molecule type" value="Genomic_DNA"/>
</dbReference>
<feature type="transmembrane region" description="Helical" evidence="6">
    <location>
        <begin position="169"/>
        <end position="187"/>
    </location>
</feature>
<comment type="subcellular location">
    <subcellularLocation>
        <location evidence="1">Cell membrane</location>
        <topology evidence="1">Multi-pass membrane protein</topology>
    </subcellularLocation>
</comment>
<evidence type="ECO:0000256" key="1">
    <source>
        <dbReference type="ARBA" id="ARBA00004651"/>
    </source>
</evidence>
<organism evidence="8 9">
    <name type="scientific">[Collinsella] massiliensis</name>
    <dbReference type="NCBI Taxonomy" id="1232426"/>
    <lineage>
        <taxon>Bacteria</taxon>
        <taxon>Bacillati</taxon>
        <taxon>Actinomycetota</taxon>
        <taxon>Coriobacteriia</taxon>
        <taxon>Coriobacteriales</taxon>
        <taxon>Coriobacteriaceae</taxon>
        <taxon>Enorma</taxon>
    </lineage>
</organism>
<dbReference type="InterPro" id="IPR036259">
    <property type="entry name" value="MFS_trans_sf"/>
</dbReference>
<dbReference type="InterPro" id="IPR020846">
    <property type="entry name" value="MFS_dom"/>
</dbReference>
<dbReference type="InterPro" id="IPR011701">
    <property type="entry name" value="MFS"/>
</dbReference>
<protein>
    <submittedName>
        <fullName evidence="8">MFS transporter</fullName>
    </submittedName>
</protein>
<evidence type="ECO:0000256" key="3">
    <source>
        <dbReference type="ARBA" id="ARBA00022692"/>
    </source>
</evidence>
<keyword evidence="9" id="KW-1185">Reference proteome</keyword>
<comment type="caution">
    <text evidence="8">The sequence shown here is derived from an EMBL/GenBank/DDBJ whole genome shotgun (WGS) entry which is preliminary data.</text>
</comment>
<dbReference type="GO" id="GO:0005886">
    <property type="term" value="C:plasma membrane"/>
    <property type="evidence" value="ECO:0007669"/>
    <property type="project" value="UniProtKB-SubCell"/>
</dbReference>
<dbReference type="OrthoDB" id="3183861at2"/>
<keyword evidence="4 6" id="KW-1133">Transmembrane helix</keyword>
<dbReference type="Gene3D" id="1.20.1250.20">
    <property type="entry name" value="MFS general substrate transporter like domains"/>
    <property type="match status" value="1"/>
</dbReference>
<dbReference type="RefSeq" id="WP_019238804.1">
    <property type="nucleotide sequence ID" value="NZ_CABKRW010000091.1"/>
</dbReference>
<feature type="transmembrane region" description="Helical" evidence="6">
    <location>
        <begin position="77"/>
        <end position="95"/>
    </location>
</feature>
<keyword evidence="2" id="KW-1003">Cell membrane</keyword>
<dbReference type="GO" id="GO:0022857">
    <property type="term" value="F:transmembrane transporter activity"/>
    <property type="evidence" value="ECO:0007669"/>
    <property type="project" value="InterPro"/>
</dbReference>
<gene>
    <name evidence="8" type="ORF">B5G02_09155</name>
</gene>
<dbReference type="AlphaFoldDB" id="A0A1Y3XJA9"/>
<dbReference type="PROSITE" id="PS50850">
    <property type="entry name" value="MFS"/>
    <property type="match status" value="1"/>
</dbReference>
<dbReference type="Pfam" id="PF07690">
    <property type="entry name" value="MFS_1"/>
    <property type="match status" value="1"/>
</dbReference>
<accession>A0A1Y3XJA9</accession>
<dbReference type="PANTHER" id="PTHR23513:SF6">
    <property type="entry name" value="MAJOR FACILITATOR SUPERFAMILY ASSOCIATED DOMAIN-CONTAINING PROTEIN"/>
    <property type="match status" value="1"/>
</dbReference>
<feature type="transmembrane region" description="Helical" evidence="6">
    <location>
        <begin position="281"/>
        <end position="299"/>
    </location>
</feature>
<evidence type="ECO:0000259" key="7">
    <source>
        <dbReference type="PROSITE" id="PS50850"/>
    </source>
</evidence>
<evidence type="ECO:0000313" key="8">
    <source>
        <dbReference type="EMBL" id="OUN85636.1"/>
    </source>
</evidence>
<proteinExistence type="predicted"/>
<feature type="transmembrane region" description="Helical" evidence="6">
    <location>
        <begin position="208"/>
        <end position="232"/>
    </location>
</feature>
<feature type="transmembrane region" description="Helical" evidence="6">
    <location>
        <begin position="252"/>
        <end position="274"/>
    </location>
</feature>
<evidence type="ECO:0000313" key="9">
    <source>
        <dbReference type="Proteomes" id="UP000195781"/>
    </source>
</evidence>
<feature type="transmembrane region" description="Helical" evidence="6">
    <location>
        <begin position="371"/>
        <end position="393"/>
    </location>
</feature>
<feature type="domain" description="Major facilitator superfamily (MFS) profile" evidence="7">
    <location>
        <begin position="218"/>
        <end position="403"/>
    </location>
</feature>
<feature type="transmembrane region" description="Helical" evidence="6">
    <location>
        <begin position="305"/>
        <end position="323"/>
    </location>
</feature>